<accession>A0A6J4HIQ9</accession>
<feature type="region of interest" description="Disordered" evidence="1">
    <location>
        <begin position="1"/>
        <end position="197"/>
    </location>
</feature>
<proteinExistence type="predicted"/>
<reference evidence="2" key="1">
    <citation type="submission" date="2020-02" db="EMBL/GenBank/DDBJ databases">
        <authorList>
            <person name="Meier V. D."/>
        </authorList>
    </citation>
    <scope>NUCLEOTIDE SEQUENCE</scope>
    <source>
        <strain evidence="2">AVDCRST_MAG27</strain>
    </source>
</reference>
<dbReference type="GO" id="GO:0008834">
    <property type="term" value="F:ditrans,polycis-undecaprenyl-diphosphate synthase [(2E,6E)-farnesyl-diphosphate specific] activity"/>
    <property type="evidence" value="ECO:0007669"/>
    <property type="project" value="UniProtKB-EC"/>
</dbReference>
<sequence>VRRPQAPAAARHRLPGRAAAACGDHHGWQPPLGGGPRPAGGAWPQGGSGGGAPRHRGLRPPGHRLADPLRLLLGELAPPGRRGDGAHRAAARLPPLRGGDLRQGGHPPPGDRGPGALRRRDRARDRSGRGGDRRGHAAERQCRPQLWRAGRDGRRGAGDGGGGAGRAARPGGDRRGGLRPASLHRGHAGSGPHHPHLGRAAAVEFPALAGGLCRVRLPGRALAGLWRRAPGTGAPRLWQAGAAFRRPHGM</sequence>
<keyword evidence="2" id="KW-0808">Transferase</keyword>
<evidence type="ECO:0000256" key="1">
    <source>
        <dbReference type="SAM" id="MobiDB-lite"/>
    </source>
</evidence>
<evidence type="ECO:0000313" key="2">
    <source>
        <dbReference type="EMBL" id="CAA9224805.1"/>
    </source>
</evidence>
<dbReference type="EMBL" id="CADCTD010000019">
    <property type="protein sequence ID" value="CAA9224805.1"/>
    <property type="molecule type" value="Genomic_DNA"/>
</dbReference>
<feature type="non-terminal residue" evidence="2">
    <location>
        <position position="1"/>
    </location>
</feature>
<feature type="compositionally biased region" description="Basic residues" evidence="1">
    <location>
        <begin position="182"/>
        <end position="197"/>
    </location>
</feature>
<feature type="non-terminal residue" evidence="2">
    <location>
        <position position="250"/>
    </location>
</feature>
<dbReference type="AlphaFoldDB" id="A0A6J4HIQ9"/>
<organism evidence="2">
    <name type="scientific">uncultured Craurococcus sp</name>
    <dbReference type="NCBI Taxonomy" id="1135998"/>
    <lineage>
        <taxon>Bacteria</taxon>
        <taxon>Pseudomonadati</taxon>
        <taxon>Pseudomonadota</taxon>
        <taxon>Alphaproteobacteria</taxon>
        <taxon>Acetobacterales</taxon>
        <taxon>Acetobacteraceae</taxon>
        <taxon>Craurococcus</taxon>
        <taxon>environmental samples</taxon>
    </lineage>
</organism>
<dbReference type="EC" id="2.5.1.31" evidence="2"/>
<protein>
    <submittedName>
        <fullName evidence="2">Undecaprenyl diphosphate synthase</fullName>
        <ecNumber evidence="2">2.5.1.31</ecNumber>
    </submittedName>
</protein>
<feature type="compositionally biased region" description="Basic and acidic residues" evidence="1">
    <location>
        <begin position="122"/>
        <end position="142"/>
    </location>
</feature>
<name>A0A6J4HIQ9_9PROT</name>
<feature type="compositionally biased region" description="Basic residues" evidence="1">
    <location>
        <begin position="53"/>
        <end position="62"/>
    </location>
</feature>
<feature type="compositionally biased region" description="Gly residues" evidence="1">
    <location>
        <begin position="32"/>
        <end position="52"/>
    </location>
</feature>
<gene>
    <name evidence="2" type="ORF">AVDCRST_MAG27-550</name>
</gene>